<evidence type="ECO:0000259" key="3">
    <source>
        <dbReference type="PROSITE" id="PS50090"/>
    </source>
</evidence>
<keyword evidence="2" id="KW-0238">DNA-binding</keyword>
<dbReference type="SMART" id="SM00717">
    <property type="entry name" value="SANT"/>
    <property type="match status" value="2"/>
</dbReference>
<dbReference type="Gene3D" id="1.10.10.60">
    <property type="entry name" value="Homeodomain-like"/>
    <property type="match status" value="2"/>
</dbReference>
<gene>
    <name evidence="5" type="primary">MYB98</name>
    <name evidence="5" type="ORF">KSP39_PZI014813</name>
</gene>
<dbReference type="InterPro" id="IPR001005">
    <property type="entry name" value="SANT/Myb"/>
</dbReference>
<comment type="caution">
    <text evidence="5">The sequence shown here is derived from an EMBL/GenBank/DDBJ whole genome shotgun (WGS) entry which is preliminary data.</text>
</comment>
<dbReference type="GO" id="GO:0000978">
    <property type="term" value="F:RNA polymerase II cis-regulatory region sequence-specific DNA binding"/>
    <property type="evidence" value="ECO:0007669"/>
    <property type="project" value="TreeGrafter"/>
</dbReference>
<reference evidence="5 6" key="1">
    <citation type="journal article" date="2022" name="Nat. Plants">
        <title>Genomes of leafy and leafless Platanthera orchids illuminate the evolution of mycoheterotrophy.</title>
        <authorList>
            <person name="Li M.H."/>
            <person name="Liu K.W."/>
            <person name="Li Z."/>
            <person name="Lu H.C."/>
            <person name="Ye Q.L."/>
            <person name="Zhang D."/>
            <person name="Wang J.Y."/>
            <person name="Li Y.F."/>
            <person name="Zhong Z.M."/>
            <person name="Liu X."/>
            <person name="Yu X."/>
            <person name="Liu D.K."/>
            <person name="Tu X.D."/>
            <person name="Liu B."/>
            <person name="Hao Y."/>
            <person name="Liao X.Y."/>
            <person name="Jiang Y.T."/>
            <person name="Sun W.H."/>
            <person name="Chen J."/>
            <person name="Chen Y.Q."/>
            <person name="Ai Y."/>
            <person name="Zhai J.W."/>
            <person name="Wu S.S."/>
            <person name="Zhou Z."/>
            <person name="Hsiao Y.Y."/>
            <person name="Wu W.L."/>
            <person name="Chen Y.Y."/>
            <person name="Lin Y.F."/>
            <person name="Hsu J.L."/>
            <person name="Li C.Y."/>
            <person name="Wang Z.W."/>
            <person name="Zhao X."/>
            <person name="Zhong W.Y."/>
            <person name="Ma X.K."/>
            <person name="Ma L."/>
            <person name="Huang J."/>
            <person name="Chen G.Z."/>
            <person name="Huang M.Z."/>
            <person name="Huang L."/>
            <person name="Peng D.H."/>
            <person name="Luo Y.B."/>
            <person name="Zou S.Q."/>
            <person name="Chen S.P."/>
            <person name="Lan S."/>
            <person name="Tsai W.C."/>
            <person name="Van de Peer Y."/>
            <person name="Liu Z.J."/>
        </authorList>
    </citation>
    <scope>NUCLEOTIDE SEQUENCE [LARGE SCALE GENOMIC DNA]</scope>
    <source>
        <strain evidence="5">Lor287</strain>
    </source>
</reference>
<dbReference type="InterPro" id="IPR050560">
    <property type="entry name" value="MYB_TF"/>
</dbReference>
<name>A0AAP0BAC5_9ASPA</name>
<accession>A0AAP0BAC5</accession>
<dbReference type="FunFam" id="1.10.10.60:FF:000010">
    <property type="entry name" value="Transcriptional activator Myb isoform A"/>
    <property type="match status" value="1"/>
</dbReference>
<dbReference type="EMBL" id="JBBWWQ010000012">
    <property type="protein sequence ID" value="KAK8934454.1"/>
    <property type="molecule type" value="Genomic_DNA"/>
</dbReference>
<keyword evidence="1" id="KW-0677">Repeat</keyword>
<proteinExistence type="predicted"/>
<dbReference type="InterPro" id="IPR009057">
    <property type="entry name" value="Homeodomain-like_sf"/>
</dbReference>
<dbReference type="PROSITE" id="PS51294">
    <property type="entry name" value="HTH_MYB"/>
    <property type="match status" value="2"/>
</dbReference>
<evidence type="ECO:0000256" key="2">
    <source>
        <dbReference type="ARBA" id="ARBA00023125"/>
    </source>
</evidence>
<feature type="domain" description="HTH myb-type" evidence="4">
    <location>
        <begin position="53"/>
        <end position="104"/>
    </location>
</feature>
<organism evidence="5 6">
    <name type="scientific">Platanthera zijinensis</name>
    <dbReference type="NCBI Taxonomy" id="2320716"/>
    <lineage>
        <taxon>Eukaryota</taxon>
        <taxon>Viridiplantae</taxon>
        <taxon>Streptophyta</taxon>
        <taxon>Embryophyta</taxon>
        <taxon>Tracheophyta</taxon>
        <taxon>Spermatophyta</taxon>
        <taxon>Magnoliopsida</taxon>
        <taxon>Liliopsida</taxon>
        <taxon>Asparagales</taxon>
        <taxon>Orchidaceae</taxon>
        <taxon>Orchidoideae</taxon>
        <taxon>Orchideae</taxon>
        <taxon>Orchidinae</taxon>
        <taxon>Platanthera</taxon>
    </lineage>
</organism>
<dbReference type="GO" id="GO:0005634">
    <property type="term" value="C:nucleus"/>
    <property type="evidence" value="ECO:0007669"/>
    <property type="project" value="TreeGrafter"/>
</dbReference>
<dbReference type="GO" id="GO:0000981">
    <property type="term" value="F:DNA-binding transcription factor activity, RNA polymerase II-specific"/>
    <property type="evidence" value="ECO:0007669"/>
    <property type="project" value="TreeGrafter"/>
</dbReference>
<dbReference type="InterPro" id="IPR017930">
    <property type="entry name" value="Myb_dom"/>
</dbReference>
<protein>
    <submittedName>
        <fullName evidence="5">Transcription factor MYB98</fullName>
    </submittedName>
</protein>
<dbReference type="PROSITE" id="PS50090">
    <property type="entry name" value="MYB_LIKE"/>
    <property type="match status" value="2"/>
</dbReference>
<evidence type="ECO:0000313" key="5">
    <source>
        <dbReference type="EMBL" id="KAK8934454.1"/>
    </source>
</evidence>
<evidence type="ECO:0000256" key="1">
    <source>
        <dbReference type="ARBA" id="ARBA00022737"/>
    </source>
</evidence>
<feature type="domain" description="Myb-like" evidence="3">
    <location>
        <begin position="54"/>
        <end position="100"/>
    </location>
</feature>
<feature type="domain" description="Myb-like" evidence="3">
    <location>
        <begin position="101"/>
        <end position="151"/>
    </location>
</feature>
<dbReference type="PANTHER" id="PTHR45614:SF218">
    <property type="entry name" value="TRANSCRIPTION FACTOR MYB119-RELATED"/>
    <property type="match status" value="1"/>
</dbReference>
<evidence type="ECO:0000313" key="6">
    <source>
        <dbReference type="Proteomes" id="UP001418222"/>
    </source>
</evidence>
<dbReference type="Proteomes" id="UP001418222">
    <property type="component" value="Unassembled WGS sequence"/>
</dbReference>
<dbReference type="SUPFAM" id="SSF46689">
    <property type="entry name" value="Homeodomain-like"/>
    <property type="match status" value="1"/>
</dbReference>
<sequence>MTKTETEHEFDSEFYDGILINNGEESFINNISEKRSKSKGSWATSALAIRSSVRGQWTVEEDSLLVKLVKEYGVRKWSQIAKKLVGRIGKQCRERWHNHLRPGIKKETWSEDEEKLLIEAHKELGNRWAEIAKKIPGRSENSIKNHWNATKRRLISSKRQYIFLQIADHHQILAEYNPSPSPSLNTKQQVIAATAISATQLQAAESSSYFCGDSSFMEAEFDFLSASPPQLNELLGGGDFCSNFYLSYFMDGMKAPEEFDGGERLENNWGGGGDAGGGYDYEMAGSSGKKDMDLIEMISSCSSRDYYSCSTTYSTRSVSDDKSYVI</sequence>
<evidence type="ECO:0000259" key="4">
    <source>
        <dbReference type="PROSITE" id="PS51294"/>
    </source>
</evidence>
<feature type="domain" description="HTH myb-type" evidence="4">
    <location>
        <begin position="105"/>
        <end position="155"/>
    </location>
</feature>
<dbReference type="AlphaFoldDB" id="A0AAP0BAC5"/>
<dbReference type="Pfam" id="PF13921">
    <property type="entry name" value="Myb_DNA-bind_6"/>
    <property type="match status" value="1"/>
</dbReference>
<dbReference type="CDD" id="cd00167">
    <property type="entry name" value="SANT"/>
    <property type="match status" value="2"/>
</dbReference>
<keyword evidence="6" id="KW-1185">Reference proteome</keyword>
<dbReference type="PANTHER" id="PTHR45614">
    <property type="entry name" value="MYB PROTEIN-RELATED"/>
    <property type="match status" value="1"/>
</dbReference>